<comment type="caution">
    <text evidence="1">The sequence shown here is derived from an EMBL/GenBank/DDBJ whole genome shotgun (WGS) entry which is preliminary data.</text>
</comment>
<accession>A0ACB8AXW8</accession>
<organism evidence="1 2">
    <name type="scientific">Leucogyrophana mollusca</name>
    <dbReference type="NCBI Taxonomy" id="85980"/>
    <lineage>
        <taxon>Eukaryota</taxon>
        <taxon>Fungi</taxon>
        <taxon>Dikarya</taxon>
        <taxon>Basidiomycota</taxon>
        <taxon>Agaricomycotina</taxon>
        <taxon>Agaricomycetes</taxon>
        <taxon>Agaricomycetidae</taxon>
        <taxon>Boletales</taxon>
        <taxon>Boletales incertae sedis</taxon>
        <taxon>Leucogyrophana</taxon>
    </lineage>
</organism>
<dbReference type="Proteomes" id="UP000790709">
    <property type="component" value="Unassembled WGS sequence"/>
</dbReference>
<name>A0ACB8AXW8_9AGAM</name>
<protein>
    <submittedName>
        <fullName evidence="1">Uncharacterized protein</fullName>
    </submittedName>
</protein>
<evidence type="ECO:0000313" key="2">
    <source>
        <dbReference type="Proteomes" id="UP000790709"/>
    </source>
</evidence>
<proteinExistence type="predicted"/>
<sequence>MLGLSLSLATNAAYSSALSSYISFCHAHNFDCSPTPETLLFFVTYMSAHINPQSVASYLSGIIDSLLPFYPDVKATWGSALVKWTLQGCHCCFGTPTKRKLPLTHDDLVRAEMSLTCPLLFDNLLWVVLLFMGFFGLLRLGELAWPNPCVLHDYNKLSLRSSATFGEDWFQFAVRDAKSNSRFEGDVIRIQRSALAPDPLSHFLSYLHAHDGRFPFHPHLWLRQNGSILTRSWFLGCLRSIFPTAISGHSMQAGGATSLAAAGVPPAQIQAIRRWSSGNWQHYIRKNPVLLQGLLFNGHGIHDPPFANV</sequence>
<evidence type="ECO:0000313" key="1">
    <source>
        <dbReference type="EMBL" id="KAH7918236.1"/>
    </source>
</evidence>
<keyword evidence="2" id="KW-1185">Reference proteome</keyword>
<gene>
    <name evidence="1" type="ORF">BV22DRAFT_1024919</name>
</gene>
<reference evidence="1" key="1">
    <citation type="journal article" date="2021" name="New Phytol.">
        <title>Evolutionary innovations through gain and loss of genes in the ectomycorrhizal Boletales.</title>
        <authorList>
            <person name="Wu G."/>
            <person name="Miyauchi S."/>
            <person name="Morin E."/>
            <person name="Kuo A."/>
            <person name="Drula E."/>
            <person name="Varga T."/>
            <person name="Kohler A."/>
            <person name="Feng B."/>
            <person name="Cao Y."/>
            <person name="Lipzen A."/>
            <person name="Daum C."/>
            <person name="Hundley H."/>
            <person name="Pangilinan J."/>
            <person name="Johnson J."/>
            <person name="Barry K."/>
            <person name="LaButti K."/>
            <person name="Ng V."/>
            <person name="Ahrendt S."/>
            <person name="Min B."/>
            <person name="Choi I.G."/>
            <person name="Park H."/>
            <person name="Plett J.M."/>
            <person name="Magnuson J."/>
            <person name="Spatafora J.W."/>
            <person name="Nagy L.G."/>
            <person name="Henrissat B."/>
            <person name="Grigoriev I.V."/>
            <person name="Yang Z.L."/>
            <person name="Xu J."/>
            <person name="Martin F.M."/>
        </authorList>
    </citation>
    <scope>NUCLEOTIDE SEQUENCE</scope>
    <source>
        <strain evidence="1">KUC20120723A-06</strain>
    </source>
</reference>
<dbReference type="EMBL" id="MU266824">
    <property type="protein sequence ID" value="KAH7918236.1"/>
    <property type="molecule type" value="Genomic_DNA"/>
</dbReference>